<evidence type="ECO:0000313" key="4">
    <source>
        <dbReference type="Proteomes" id="UP000192980"/>
    </source>
</evidence>
<sequence length="881" mass="97301">MNLKKLQLLCLLCLPFTIFAQDVQSLLAKINSYHDHRPIEKLYVHLDKHTYTAGETIWFKLYDVVGVENLLSNLSNIAYVDLIDPKGDKIQSVKIPVTSGLGIGDISLRDTLIEGTYRVRGYTNWMRNDSSMYFFDQPVNISNGRSDNVITSSTVEGNQYIIRLEDLNKKALEKVTVRYSMEKNGKVVKRGKVTSDENGEIILPFQEEQFGARLSISFDNANKNSVEKIFKLPAGIAQKNSVQFFAEGGNFLLGGLNNLAIKSLRPDGKGIKSKTLILTEKSDTAAMVETNELGMGASMLYIDHEGPLRTKTTFDDGTIVESELPKVVASGYNMVVNNAGATKLFAQVNLTEDKRTNQDIYFLVQYLGRVYYVSKQKASKREIAFVAQKADLPSGILTITILDHNMVPVVERPVFLYKEESRLPLSGQTEGSVYGARKKVTVQLETGKATDTVRNAALSASVVDLSTVGGMPNLMGNIYSSLFLQADIKGYIEKPGFYFDGEVKVKDIDYLLLTQGWRKIDIQGSLDTAAPAFAPEKGITIAGQTRKLGRKAPFPNAKVTLVSTKNFMDFIDTTSNENGDFVFDELFFPDSVKFLVTAKDTKGKNNIDIVVPGETAPIVGANRNSPDELNNVNQLLAADLTRSKQYFAGLESQGLMEKSIAIESVTVTARAPRKKASENSSNLNGPGNADQVITAEELETCATLEMCLQGRLMGVMFQNGVPHTTRGGGEMQVVLDGMYIEGDQLSMINPVDVQSVEVLRNASYTAIYGMHGGNGLIIITSKTGKDAMRNYVPKGILTVQPKGLHLNKTFYKPVYEVDSDKKLNQDLRSTIHWEPNIITDQAGNGKFDFYTADRPGKYLITVEGIDFMGRIGRKTIEIEVK</sequence>
<dbReference type="Gene3D" id="2.170.130.10">
    <property type="entry name" value="TonB-dependent receptor, plug domain"/>
    <property type="match status" value="1"/>
</dbReference>
<feature type="signal peptide" evidence="1">
    <location>
        <begin position="1"/>
        <end position="20"/>
    </location>
</feature>
<reference evidence="3 4" key="1">
    <citation type="submission" date="2017-04" db="EMBL/GenBank/DDBJ databases">
        <authorList>
            <person name="Afonso C.L."/>
            <person name="Miller P.J."/>
            <person name="Scott M.A."/>
            <person name="Spackman E."/>
            <person name="Goraichik I."/>
            <person name="Dimitrov K.M."/>
            <person name="Suarez D.L."/>
            <person name="Swayne D.E."/>
        </authorList>
    </citation>
    <scope>NUCLEOTIDE SEQUENCE [LARGE SCALE GENOMIC DNA]</scope>
    <source>
        <strain evidence="3 4">DSM 22418</strain>
    </source>
</reference>
<dbReference type="Pfam" id="PF07715">
    <property type="entry name" value="Plug"/>
    <property type="match status" value="1"/>
</dbReference>
<dbReference type="InterPro" id="IPR012910">
    <property type="entry name" value="Plug_dom"/>
</dbReference>
<dbReference type="InterPro" id="IPR037066">
    <property type="entry name" value="Plug_dom_sf"/>
</dbReference>
<keyword evidence="1" id="KW-0732">Signal</keyword>
<name>A0A1X7L2L9_9SPHI</name>
<dbReference type="Proteomes" id="UP000192980">
    <property type="component" value="Unassembled WGS sequence"/>
</dbReference>
<dbReference type="STRING" id="561061.SAMN05660862_3407"/>
<organism evidence="3 4">
    <name type="scientific">Sphingobacterium psychroaquaticum</name>
    <dbReference type="NCBI Taxonomy" id="561061"/>
    <lineage>
        <taxon>Bacteria</taxon>
        <taxon>Pseudomonadati</taxon>
        <taxon>Bacteroidota</taxon>
        <taxon>Sphingobacteriia</taxon>
        <taxon>Sphingobacteriales</taxon>
        <taxon>Sphingobacteriaceae</taxon>
        <taxon>Sphingobacterium</taxon>
    </lineage>
</organism>
<feature type="chain" id="PRO_5012304617" evidence="1">
    <location>
        <begin position="21"/>
        <end position="881"/>
    </location>
</feature>
<evidence type="ECO:0000256" key="1">
    <source>
        <dbReference type="SAM" id="SignalP"/>
    </source>
</evidence>
<dbReference type="EMBL" id="FXAU01000007">
    <property type="protein sequence ID" value="SMG47329.1"/>
    <property type="molecule type" value="Genomic_DNA"/>
</dbReference>
<proteinExistence type="predicted"/>
<keyword evidence="4" id="KW-1185">Reference proteome</keyword>
<evidence type="ECO:0000313" key="3">
    <source>
        <dbReference type="EMBL" id="SMG47329.1"/>
    </source>
</evidence>
<protein>
    <submittedName>
        <fullName evidence="3">TonB-dependent outer membrane receptor, SusC/RagA subfamily, signature region</fullName>
    </submittedName>
</protein>
<dbReference type="SUPFAM" id="SSF56935">
    <property type="entry name" value="Porins"/>
    <property type="match status" value="1"/>
</dbReference>
<dbReference type="AlphaFoldDB" id="A0A1X7L2L9"/>
<keyword evidence="3" id="KW-0675">Receptor</keyword>
<dbReference type="Gene3D" id="2.60.40.1930">
    <property type="match status" value="1"/>
</dbReference>
<evidence type="ECO:0000259" key="2">
    <source>
        <dbReference type="Pfam" id="PF07715"/>
    </source>
</evidence>
<feature type="domain" description="TonB-dependent receptor plug" evidence="2">
    <location>
        <begin position="723"/>
        <end position="775"/>
    </location>
</feature>
<accession>A0A1X7L2L9</accession>
<dbReference type="OrthoDB" id="609485at2"/>
<dbReference type="RefSeq" id="WP_085474092.1">
    <property type="nucleotide sequence ID" value="NZ_FXAU01000007.1"/>
</dbReference>
<gene>
    <name evidence="3" type="ORF">SAMN05660862_3407</name>
</gene>